<dbReference type="AlphaFoldDB" id="A0A644ZY83"/>
<dbReference type="Gene3D" id="3.30.450.20">
    <property type="entry name" value="PAS domain"/>
    <property type="match status" value="1"/>
</dbReference>
<evidence type="ECO:0000313" key="2">
    <source>
        <dbReference type="EMBL" id="MPM45388.1"/>
    </source>
</evidence>
<gene>
    <name evidence="2" type="ORF">SDC9_92075</name>
</gene>
<dbReference type="Pfam" id="PF00989">
    <property type="entry name" value="PAS"/>
    <property type="match status" value="1"/>
</dbReference>
<dbReference type="InterPro" id="IPR035965">
    <property type="entry name" value="PAS-like_dom_sf"/>
</dbReference>
<dbReference type="InterPro" id="IPR000014">
    <property type="entry name" value="PAS"/>
</dbReference>
<dbReference type="InterPro" id="IPR013767">
    <property type="entry name" value="PAS_fold"/>
</dbReference>
<protein>
    <recommendedName>
        <fullName evidence="1">PAS domain-containing protein</fullName>
    </recommendedName>
</protein>
<feature type="domain" description="PAS" evidence="1">
    <location>
        <begin position="10"/>
        <end position="59"/>
    </location>
</feature>
<reference evidence="2" key="1">
    <citation type="submission" date="2019-08" db="EMBL/GenBank/DDBJ databases">
        <authorList>
            <person name="Kucharzyk K."/>
            <person name="Murdoch R.W."/>
            <person name="Higgins S."/>
            <person name="Loffler F."/>
        </authorList>
    </citation>
    <scope>NUCLEOTIDE SEQUENCE</scope>
</reference>
<dbReference type="GO" id="GO:0006355">
    <property type="term" value="P:regulation of DNA-templated transcription"/>
    <property type="evidence" value="ECO:0007669"/>
    <property type="project" value="InterPro"/>
</dbReference>
<comment type="caution">
    <text evidence="2">The sequence shown here is derived from an EMBL/GenBank/DDBJ whole genome shotgun (WGS) entry which is preliminary data.</text>
</comment>
<name>A0A644ZY83_9ZZZZ</name>
<accession>A0A644ZY83</accession>
<dbReference type="NCBIfam" id="TIGR00229">
    <property type="entry name" value="sensory_box"/>
    <property type="match status" value="1"/>
</dbReference>
<organism evidence="2">
    <name type="scientific">bioreactor metagenome</name>
    <dbReference type="NCBI Taxonomy" id="1076179"/>
    <lineage>
        <taxon>unclassified sequences</taxon>
        <taxon>metagenomes</taxon>
        <taxon>ecological metagenomes</taxon>
    </lineage>
</organism>
<sequence>MKQFALLYPRSLIEASPDPLLTICSEGKIMDVTKATANITGLTYDEIIYSDFLEYFLNR</sequence>
<dbReference type="SUPFAM" id="SSF55785">
    <property type="entry name" value="PYP-like sensor domain (PAS domain)"/>
    <property type="match status" value="1"/>
</dbReference>
<evidence type="ECO:0000259" key="1">
    <source>
        <dbReference type="PROSITE" id="PS50112"/>
    </source>
</evidence>
<dbReference type="PROSITE" id="PS50112">
    <property type="entry name" value="PAS"/>
    <property type="match status" value="1"/>
</dbReference>
<dbReference type="EMBL" id="VSSQ01010858">
    <property type="protein sequence ID" value="MPM45388.1"/>
    <property type="molecule type" value="Genomic_DNA"/>
</dbReference>
<proteinExistence type="predicted"/>